<sequence length="109" mass="11276">MGRTSGIEKGVTALSGTSTSIIDRFGSAARRTPDFGLFLLSPPGPPSSRSDASGVVPVVKVPLFKQKTRPALSSTFTETRGRPVLGLCLCFVKTSCCAAVGTCLVEPSS</sequence>
<evidence type="ECO:0000313" key="1">
    <source>
        <dbReference type="EMBL" id="CAL1576153.1"/>
    </source>
</evidence>
<gene>
    <name evidence="1" type="ORF">KC01_LOCUS7605</name>
</gene>
<protein>
    <submittedName>
        <fullName evidence="1">Uncharacterized protein</fullName>
    </submittedName>
</protein>
<dbReference type="EMBL" id="OZ035834">
    <property type="protein sequence ID" value="CAL1576153.1"/>
    <property type="molecule type" value="Genomic_DNA"/>
</dbReference>
<dbReference type="Proteomes" id="UP001497482">
    <property type="component" value="Chromosome 12"/>
</dbReference>
<reference evidence="1 2" key="1">
    <citation type="submission" date="2024-04" db="EMBL/GenBank/DDBJ databases">
        <authorList>
            <person name="Waldvogel A.-M."/>
            <person name="Schoenle A."/>
        </authorList>
    </citation>
    <scope>NUCLEOTIDE SEQUENCE [LARGE SCALE GENOMIC DNA]</scope>
</reference>
<name>A0AAV2JH94_KNICA</name>
<organism evidence="1 2">
    <name type="scientific">Knipowitschia caucasica</name>
    <name type="common">Caucasian dwarf goby</name>
    <name type="synonym">Pomatoschistus caucasicus</name>
    <dbReference type="NCBI Taxonomy" id="637954"/>
    <lineage>
        <taxon>Eukaryota</taxon>
        <taxon>Metazoa</taxon>
        <taxon>Chordata</taxon>
        <taxon>Craniata</taxon>
        <taxon>Vertebrata</taxon>
        <taxon>Euteleostomi</taxon>
        <taxon>Actinopterygii</taxon>
        <taxon>Neopterygii</taxon>
        <taxon>Teleostei</taxon>
        <taxon>Neoteleostei</taxon>
        <taxon>Acanthomorphata</taxon>
        <taxon>Gobiaria</taxon>
        <taxon>Gobiiformes</taxon>
        <taxon>Gobioidei</taxon>
        <taxon>Gobiidae</taxon>
        <taxon>Gobiinae</taxon>
        <taxon>Knipowitschia</taxon>
    </lineage>
</organism>
<dbReference type="AlphaFoldDB" id="A0AAV2JH94"/>
<keyword evidence="2" id="KW-1185">Reference proteome</keyword>
<evidence type="ECO:0000313" key="2">
    <source>
        <dbReference type="Proteomes" id="UP001497482"/>
    </source>
</evidence>
<proteinExistence type="predicted"/>
<accession>A0AAV2JH94</accession>